<feature type="transmembrane region" description="Helical" evidence="1">
    <location>
        <begin position="309"/>
        <end position="327"/>
    </location>
</feature>
<comment type="caution">
    <text evidence="2">The sequence shown here is derived from an EMBL/GenBank/DDBJ whole genome shotgun (WGS) entry which is preliminary data.</text>
</comment>
<keyword evidence="1" id="KW-0472">Membrane</keyword>
<reference evidence="2 3" key="1">
    <citation type="journal article" date="2017" name="ISME J.">
        <title>Potential for microbial H2 and metal transformations associated with novel bacteria and archaea in deep terrestrial subsurface sediments.</title>
        <authorList>
            <person name="Hernsdorf A.W."/>
            <person name="Amano Y."/>
            <person name="Miyakawa K."/>
            <person name="Ise K."/>
            <person name="Suzuki Y."/>
            <person name="Anantharaman K."/>
            <person name="Probst A."/>
            <person name="Burstein D."/>
            <person name="Thomas B.C."/>
            <person name="Banfield J.F."/>
        </authorList>
    </citation>
    <scope>NUCLEOTIDE SEQUENCE [LARGE SCALE GENOMIC DNA]</scope>
    <source>
        <strain evidence="2">HGW-Dojkabacteria-1</strain>
    </source>
</reference>
<accession>A0A2N2F309</accession>
<evidence type="ECO:0000256" key="1">
    <source>
        <dbReference type="SAM" id="Phobius"/>
    </source>
</evidence>
<gene>
    <name evidence="2" type="ORF">CVU76_00995</name>
</gene>
<feature type="transmembrane region" description="Helical" evidence="1">
    <location>
        <begin position="333"/>
        <end position="351"/>
    </location>
</feature>
<feature type="transmembrane region" description="Helical" evidence="1">
    <location>
        <begin position="20"/>
        <end position="42"/>
    </location>
</feature>
<sequence length="417" mass="47651">MKNFKLPKIKAGKIDFKYLLNYFLVILLTSFVLVCILIALPLTETVSSNVTYDLKTKSEMYWAKEYLLEIDNSDAREKNKQIDGIKSVLYRRLSKLGVEKVDMANYSENEKEYILIHVQSSLTQMFVDELIRSPFLLEVVTKNPDIDFEDPENPYAIYLAENYLPTGFTRESFRNIYITKLKNASNEYSYFALYKTWPWDSEWNDFMNLYKGQEVGVSIDGFVTPIQVPATEPILFALPVSTLEREEAELISILYNSGIVPFTYSLVDQQEVPIENVEADYIKLIQGIIIAVVVIYAYLLLIDKTEKKTLIVSALTTIITISIWIAYLKIAVIPVDIFLLAIEVIVMVAILRITTENTESRIIVTVLLALIASLVAILGTGYAKIFASNLFVLLILGNIAEQIARFYTFKVRKLLRL</sequence>
<keyword evidence="1" id="KW-1133">Transmembrane helix</keyword>
<organism evidence="2 3">
    <name type="scientific">Candidatus Dojkabacteria bacterium HGW-Dojkabacteria-1</name>
    <dbReference type="NCBI Taxonomy" id="2013761"/>
    <lineage>
        <taxon>Bacteria</taxon>
        <taxon>Candidatus Dojkabacteria</taxon>
    </lineage>
</organism>
<keyword evidence="1" id="KW-0812">Transmembrane</keyword>
<name>A0A2N2F309_9BACT</name>
<dbReference type="AlphaFoldDB" id="A0A2N2F309"/>
<evidence type="ECO:0000313" key="2">
    <source>
        <dbReference type="EMBL" id="PKN02600.1"/>
    </source>
</evidence>
<feature type="transmembrane region" description="Helical" evidence="1">
    <location>
        <begin position="284"/>
        <end position="302"/>
    </location>
</feature>
<protein>
    <submittedName>
        <fullName evidence="2">Uncharacterized protein</fullName>
    </submittedName>
</protein>
<dbReference type="Proteomes" id="UP000233417">
    <property type="component" value="Unassembled WGS sequence"/>
</dbReference>
<dbReference type="EMBL" id="PHAO01000001">
    <property type="protein sequence ID" value="PKN02600.1"/>
    <property type="molecule type" value="Genomic_DNA"/>
</dbReference>
<evidence type="ECO:0000313" key="3">
    <source>
        <dbReference type="Proteomes" id="UP000233417"/>
    </source>
</evidence>
<feature type="transmembrane region" description="Helical" evidence="1">
    <location>
        <begin position="389"/>
        <end position="408"/>
    </location>
</feature>
<feature type="transmembrane region" description="Helical" evidence="1">
    <location>
        <begin position="363"/>
        <end position="383"/>
    </location>
</feature>
<proteinExistence type="predicted"/>